<feature type="signal peptide" evidence="1">
    <location>
        <begin position="1"/>
        <end position="19"/>
    </location>
</feature>
<feature type="domain" description="Inhibitor I9" evidence="2">
    <location>
        <begin position="22"/>
        <end position="107"/>
    </location>
</feature>
<dbReference type="EMBL" id="PJEX01000450">
    <property type="protein sequence ID" value="TKW50009.1"/>
    <property type="molecule type" value="Genomic_DNA"/>
</dbReference>
<feature type="chain" id="PRO_5020938799" evidence="1">
    <location>
        <begin position="20"/>
        <end position="139"/>
    </location>
</feature>
<proteinExistence type="predicted"/>
<evidence type="ECO:0000256" key="1">
    <source>
        <dbReference type="SAM" id="SignalP"/>
    </source>
</evidence>
<dbReference type="Gene3D" id="3.30.70.80">
    <property type="entry name" value="Peptidase S8 propeptide/proteinase inhibitor I9"/>
    <property type="match status" value="1"/>
</dbReference>
<gene>
    <name evidence="3" type="primary">SBT1.4</name>
    <name evidence="3" type="ORF">CTA1_12344</name>
</gene>
<dbReference type="InterPro" id="IPR010259">
    <property type="entry name" value="S8pro/Inhibitor_I9"/>
</dbReference>
<evidence type="ECO:0000259" key="2">
    <source>
        <dbReference type="Pfam" id="PF05922"/>
    </source>
</evidence>
<reference evidence="3 4" key="1">
    <citation type="journal article" date="2019" name="PLoS ONE">
        <title>Comparative genome analysis indicates high evolutionary potential of pathogenicity genes in Colletotrichum tanaceti.</title>
        <authorList>
            <person name="Lelwala R.V."/>
            <person name="Korhonen P.K."/>
            <person name="Young N.D."/>
            <person name="Scott J.B."/>
            <person name="Ades P.A."/>
            <person name="Gasser R.B."/>
            <person name="Taylor P.W.J."/>
        </authorList>
    </citation>
    <scope>NUCLEOTIDE SEQUENCE [LARGE SCALE GENOMIC DNA]</scope>
    <source>
        <strain evidence="3">BRIP57314</strain>
    </source>
</reference>
<dbReference type="Pfam" id="PF05922">
    <property type="entry name" value="Inhibitor_I9"/>
    <property type="match status" value="1"/>
</dbReference>
<keyword evidence="4" id="KW-1185">Reference proteome</keyword>
<evidence type="ECO:0000313" key="4">
    <source>
        <dbReference type="Proteomes" id="UP000310108"/>
    </source>
</evidence>
<organism evidence="3 4">
    <name type="scientific">Colletotrichum tanaceti</name>
    <dbReference type="NCBI Taxonomy" id="1306861"/>
    <lineage>
        <taxon>Eukaryota</taxon>
        <taxon>Fungi</taxon>
        <taxon>Dikarya</taxon>
        <taxon>Ascomycota</taxon>
        <taxon>Pezizomycotina</taxon>
        <taxon>Sordariomycetes</taxon>
        <taxon>Hypocreomycetidae</taxon>
        <taxon>Glomerellales</taxon>
        <taxon>Glomerellaceae</taxon>
        <taxon>Colletotrichum</taxon>
        <taxon>Colletotrichum destructivum species complex</taxon>
    </lineage>
</organism>
<keyword evidence="3" id="KW-0645">Protease</keyword>
<dbReference type="STRING" id="1306861.A0A4U6X5A4"/>
<comment type="caution">
    <text evidence="3">The sequence shown here is derived from an EMBL/GenBank/DDBJ whole genome shotgun (WGS) entry which is preliminary data.</text>
</comment>
<dbReference type="SUPFAM" id="SSF54897">
    <property type="entry name" value="Protease propeptides/inhibitors"/>
    <property type="match status" value="1"/>
</dbReference>
<protein>
    <submittedName>
        <fullName evidence="3">Subtilisin-like protease SBT1.4</fullName>
    </submittedName>
</protein>
<dbReference type="GO" id="GO:0008233">
    <property type="term" value="F:peptidase activity"/>
    <property type="evidence" value="ECO:0007669"/>
    <property type="project" value="UniProtKB-KW"/>
</dbReference>
<dbReference type="Proteomes" id="UP000310108">
    <property type="component" value="Unassembled WGS sequence"/>
</dbReference>
<dbReference type="InterPro" id="IPR037045">
    <property type="entry name" value="S8pro/Inhibitor_I9_sf"/>
</dbReference>
<accession>A0A4U6X5A4</accession>
<sequence length="139" mass="14461">MAETSLLCVLGGLLLLTGALETYIVQMRQDDPLAAPGAAAAAAAPLLRSRIDASLDAAAVVDRVAVLYTYENALSGYAAALTGDQVAALRSHPGVLSVRRDGVNYLHTSRSPAFLGLEEEAALLFGKGYGCQETIVLLT</sequence>
<name>A0A4U6X5A4_9PEZI</name>
<dbReference type="AlphaFoldDB" id="A0A4U6X5A4"/>
<keyword evidence="1" id="KW-0732">Signal</keyword>
<keyword evidence="3" id="KW-0378">Hydrolase</keyword>
<dbReference type="GO" id="GO:0006508">
    <property type="term" value="P:proteolysis"/>
    <property type="evidence" value="ECO:0007669"/>
    <property type="project" value="UniProtKB-KW"/>
</dbReference>
<evidence type="ECO:0000313" key="3">
    <source>
        <dbReference type="EMBL" id="TKW50009.1"/>
    </source>
</evidence>